<organism evidence="1 2">
    <name type="scientific">Nguyenibacter vanlangensis</name>
    <dbReference type="NCBI Taxonomy" id="1216886"/>
    <lineage>
        <taxon>Bacteria</taxon>
        <taxon>Pseudomonadati</taxon>
        <taxon>Pseudomonadota</taxon>
        <taxon>Alphaproteobacteria</taxon>
        <taxon>Acetobacterales</taxon>
        <taxon>Acetobacteraceae</taxon>
        <taxon>Nguyenibacter</taxon>
    </lineage>
</organism>
<dbReference type="Gene3D" id="3.30.1300.10">
    <property type="entry name" value="Pantoate-beta-alanine ligase, C-terminal domain"/>
    <property type="match status" value="1"/>
</dbReference>
<dbReference type="Pfam" id="PF02569">
    <property type="entry name" value="Pantoate_ligase"/>
    <property type="match status" value="1"/>
</dbReference>
<comment type="caution">
    <text evidence="1">The sequence shown here is derived from an EMBL/GenBank/DDBJ whole genome shotgun (WGS) entry which is preliminary data.</text>
</comment>
<evidence type="ECO:0000313" key="2">
    <source>
        <dbReference type="Proteomes" id="UP000534870"/>
    </source>
</evidence>
<name>A0A7Y7IZ42_9PROT</name>
<dbReference type="GO" id="GO:0004592">
    <property type="term" value="F:pantoate-beta-alanine ligase activity"/>
    <property type="evidence" value="ECO:0007669"/>
    <property type="project" value="InterPro"/>
</dbReference>
<protein>
    <submittedName>
        <fullName evidence="1">Pantoate--beta-alanine ligase</fullName>
    </submittedName>
</protein>
<dbReference type="RefSeq" id="WP_176641409.1">
    <property type="nucleotide sequence ID" value="NZ_JABXXP010000646.1"/>
</dbReference>
<gene>
    <name evidence="1" type="ORF">HUK84_17595</name>
</gene>
<dbReference type="Proteomes" id="UP000534870">
    <property type="component" value="Unassembled WGS sequence"/>
</dbReference>
<dbReference type="InterPro" id="IPR042176">
    <property type="entry name" value="Pantoate_ligase_C"/>
</dbReference>
<dbReference type="SUPFAM" id="SSF52374">
    <property type="entry name" value="Nucleotidylyl transferase"/>
    <property type="match status" value="1"/>
</dbReference>
<dbReference type="AlphaFoldDB" id="A0A7Y7IZ42"/>
<keyword evidence="1" id="KW-0436">Ligase</keyword>
<sequence>AGDSVAAVLAQARERLLAGGFSEIDYLELRADADLASLAHYDGRPARLLAAARLGTVRLIDNMSVPAKA</sequence>
<reference evidence="1 2" key="1">
    <citation type="submission" date="2020-06" db="EMBL/GenBank/DDBJ databases">
        <title>Description of novel acetic acid bacteria.</title>
        <authorList>
            <person name="Sombolestani A."/>
        </authorList>
    </citation>
    <scope>NUCLEOTIDE SEQUENCE [LARGE SCALE GENOMIC DNA]</scope>
    <source>
        <strain evidence="1 2">LMG 31431</strain>
    </source>
</reference>
<dbReference type="GO" id="GO:0015940">
    <property type="term" value="P:pantothenate biosynthetic process"/>
    <property type="evidence" value="ECO:0007669"/>
    <property type="project" value="InterPro"/>
</dbReference>
<evidence type="ECO:0000313" key="1">
    <source>
        <dbReference type="EMBL" id="NVN12920.1"/>
    </source>
</evidence>
<dbReference type="InterPro" id="IPR003721">
    <property type="entry name" value="Pantoate_ligase"/>
</dbReference>
<feature type="non-terminal residue" evidence="1">
    <location>
        <position position="1"/>
    </location>
</feature>
<proteinExistence type="predicted"/>
<accession>A0A7Y7IZ42</accession>
<dbReference type="EMBL" id="JABXXP010000646">
    <property type="protein sequence ID" value="NVN12920.1"/>
    <property type="molecule type" value="Genomic_DNA"/>
</dbReference>